<sequence>MSATSPLQCCYCNSALPPNDLADSSLQNAPISASTSFVSSPSPLPNPEMSYISIPTSTATSTSIRPFPNSPTNSFLKSTLTSIPLPSNVRAQKLYVDELLKLSLSTSSKSCCGMCLRSVEEAISSNNDRLTSSINLLKNLKPSPPPPPNFNSSSILLEITELKTKLKMYDSEYENLKQLDEEIFKKEREGEVGEACERIKEIELNSERFKGLTEEGEIVGRKFFFFAIISNNARSPPTSVLQKNNSASSLVTSLRSYSVISKMYSIKFPPNSPPSINGLKLTASPPNLTVGSTLTSYLHRTSQPITWSEISGAWTSVCKLIKNISNLVQFPEERVFLIIGTTSLPSRVGYLPRGKKQRQYMYLGRLEEGKEGNINPGANARLVTSQRLRW</sequence>
<comment type="caution">
    <text evidence="2">The sequence shown here is derived from an EMBL/GenBank/DDBJ whole genome shotgun (WGS) entry which is preliminary data.</text>
</comment>
<accession>A0A9W6Z929</accession>
<name>A0A9W6Z929_9STRA</name>
<proteinExistence type="predicted"/>
<dbReference type="Proteomes" id="UP001162640">
    <property type="component" value="Unassembled WGS sequence"/>
</dbReference>
<dbReference type="AlphaFoldDB" id="A0A9W6Z929"/>
<evidence type="ECO:0000313" key="3">
    <source>
        <dbReference type="Proteomes" id="UP001162640"/>
    </source>
</evidence>
<dbReference type="EMBL" id="BLQM01000011">
    <property type="protein sequence ID" value="GMH49739.1"/>
    <property type="molecule type" value="Genomic_DNA"/>
</dbReference>
<gene>
    <name evidence="2" type="ORF">TL16_g00599</name>
</gene>
<dbReference type="InterPro" id="IPR038274">
    <property type="entry name" value="Atg6/Beclin_C_sf"/>
</dbReference>
<evidence type="ECO:0000256" key="1">
    <source>
        <dbReference type="SAM" id="Coils"/>
    </source>
</evidence>
<organism evidence="2 3">
    <name type="scientific">Triparma laevis f. inornata</name>
    <dbReference type="NCBI Taxonomy" id="1714386"/>
    <lineage>
        <taxon>Eukaryota</taxon>
        <taxon>Sar</taxon>
        <taxon>Stramenopiles</taxon>
        <taxon>Ochrophyta</taxon>
        <taxon>Bolidophyceae</taxon>
        <taxon>Parmales</taxon>
        <taxon>Triparmaceae</taxon>
        <taxon>Triparma</taxon>
    </lineage>
</organism>
<reference evidence="3" key="1">
    <citation type="journal article" date="2023" name="Commun. Biol.">
        <title>Genome analysis of Parmales, the sister group of diatoms, reveals the evolutionary specialization of diatoms from phago-mixotrophs to photoautotrophs.</title>
        <authorList>
            <person name="Ban H."/>
            <person name="Sato S."/>
            <person name="Yoshikawa S."/>
            <person name="Yamada K."/>
            <person name="Nakamura Y."/>
            <person name="Ichinomiya M."/>
            <person name="Sato N."/>
            <person name="Blanc-Mathieu R."/>
            <person name="Endo H."/>
            <person name="Kuwata A."/>
            <person name="Ogata H."/>
        </authorList>
    </citation>
    <scope>NUCLEOTIDE SEQUENCE [LARGE SCALE GENOMIC DNA]</scope>
</reference>
<feature type="coiled-coil region" evidence="1">
    <location>
        <begin position="159"/>
        <end position="189"/>
    </location>
</feature>
<dbReference type="Gene3D" id="1.10.418.40">
    <property type="entry name" value="Autophagy protein 6/Beclin 1"/>
    <property type="match status" value="1"/>
</dbReference>
<evidence type="ECO:0000313" key="2">
    <source>
        <dbReference type="EMBL" id="GMH49739.1"/>
    </source>
</evidence>
<keyword evidence="1" id="KW-0175">Coiled coil</keyword>
<protein>
    <submittedName>
        <fullName evidence="2">Uncharacterized protein</fullName>
    </submittedName>
</protein>